<sequence>MMDDNKQLAQRIDGAIQSASQEVTNLRSELSATSRRLAELGATDSGSMLETLQHNHNAYSCPSISMQAVQPAGACRVGEADWASLGVTVGAGGLRHQVPRCLFAQTGAFPERRDGNRTRLAEEKRGAS</sequence>
<dbReference type="EMBL" id="CM043791">
    <property type="protein sequence ID" value="KAI4824586.1"/>
    <property type="molecule type" value="Genomic_DNA"/>
</dbReference>
<evidence type="ECO:0000313" key="2">
    <source>
        <dbReference type="Proteomes" id="UP001057452"/>
    </source>
</evidence>
<organism evidence="1 2">
    <name type="scientific">Chaenocephalus aceratus</name>
    <name type="common">Blackfin icefish</name>
    <name type="synonym">Chaenichthys aceratus</name>
    <dbReference type="NCBI Taxonomy" id="36190"/>
    <lineage>
        <taxon>Eukaryota</taxon>
        <taxon>Metazoa</taxon>
        <taxon>Chordata</taxon>
        <taxon>Craniata</taxon>
        <taxon>Vertebrata</taxon>
        <taxon>Euteleostomi</taxon>
        <taxon>Actinopterygii</taxon>
        <taxon>Neopterygii</taxon>
        <taxon>Teleostei</taxon>
        <taxon>Neoteleostei</taxon>
        <taxon>Acanthomorphata</taxon>
        <taxon>Eupercaria</taxon>
        <taxon>Perciformes</taxon>
        <taxon>Notothenioidei</taxon>
        <taxon>Channichthyidae</taxon>
        <taxon>Chaenocephalus</taxon>
    </lineage>
</organism>
<reference evidence="1" key="1">
    <citation type="submission" date="2022-05" db="EMBL/GenBank/DDBJ databases">
        <title>Chromosome-level genome of Chaenocephalus aceratus.</title>
        <authorList>
            <person name="Park H."/>
        </authorList>
    </citation>
    <scope>NUCLEOTIDE SEQUENCE</scope>
    <source>
        <strain evidence="1">KU_202001</strain>
    </source>
</reference>
<protein>
    <submittedName>
        <fullName evidence="1">Uncharacterized protein</fullName>
    </submittedName>
</protein>
<keyword evidence="2" id="KW-1185">Reference proteome</keyword>
<evidence type="ECO:0000313" key="1">
    <source>
        <dbReference type="EMBL" id="KAI4824586.1"/>
    </source>
</evidence>
<name>A0ACB9XCJ6_CHAAC</name>
<comment type="caution">
    <text evidence="1">The sequence shown here is derived from an EMBL/GenBank/DDBJ whole genome shotgun (WGS) entry which is preliminary data.</text>
</comment>
<gene>
    <name evidence="1" type="ORF">KUCAC02_013086</name>
</gene>
<proteinExistence type="predicted"/>
<accession>A0ACB9XCJ6</accession>
<dbReference type="Proteomes" id="UP001057452">
    <property type="component" value="Chromosome 7"/>
</dbReference>